<feature type="signal peptide" evidence="2">
    <location>
        <begin position="1"/>
        <end position="20"/>
    </location>
</feature>
<protein>
    <recommendedName>
        <fullName evidence="5">Transmembrane protein 130</fullName>
    </recommendedName>
</protein>
<dbReference type="Proteomes" id="UP001497382">
    <property type="component" value="Unassembled WGS sequence"/>
</dbReference>
<evidence type="ECO:0008006" key="5">
    <source>
        <dbReference type="Google" id="ProtNLM"/>
    </source>
</evidence>
<dbReference type="PANTHER" id="PTHR11861:SF8">
    <property type="entry name" value="PKD DOMAIN-CONTAINING PROTEIN"/>
    <property type="match status" value="1"/>
</dbReference>
<dbReference type="GO" id="GO:0005886">
    <property type="term" value="C:plasma membrane"/>
    <property type="evidence" value="ECO:0007669"/>
    <property type="project" value="TreeGrafter"/>
</dbReference>
<proteinExistence type="predicted"/>
<evidence type="ECO:0000256" key="1">
    <source>
        <dbReference type="SAM" id="Phobius"/>
    </source>
</evidence>
<gene>
    <name evidence="3" type="ORF">LARSCL_LOCUS5735</name>
</gene>
<accession>A0AAV1ZIB8</accession>
<evidence type="ECO:0000256" key="2">
    <source>
        <dbReference type="SAM" id="SignalP"/>
    </source>
</evidence>
<feature type="transmembrane region" description="Helical" evidence="1">
    <location>
        <begin position="337"/>
        <end position="357"/>
    </location>
</feature>
<dbReference type="AlphaFoldDB" id="A0AAV1ZIB8"/>
<sequence>MPYYSTLPLFLIGIFRAAFSTTFSGTCQYSLNVVNDGPATLDVPVTVTAQLDCADRQAEYMYIFEDDTRRTVQTLSHEKASVSFIYTDYTGVRTVQVTAYLFTHPLFLVASGKTIFRIEEYIPGTLNISGIIERKGGRKFLKSGVDTNITVHLQYPEQVLHDAEFAYSWNIEDEHFTTENSNIEHRFTKAGPQWIRVTVAGRIPSYNNRNVFRYKWGYFDAEVTVKDPIFNISINGNTYLEHGQLLDLDITCNGSGPVEYCWKVLPPKGNYTNLTCSDLDTATNCAFPILYYFRDSGDYLLAIHVNNLVTSLQRDIEVHIYDGILFSVSLRPELSTVIIPVVCSVLVVLIIATAIVWHMRRHSNYDIETADFDFLQTDESSTVAVETSFQIMRRSLLQLIHLRCLCYQRNTDGGTSGVNYGTILV</sequence>
<dbReference type="EMBL" id="CAXIEN010000053">
    <property type="protein sequence ID" value="CAL1271273.1"/>
    <property type="molecule type" value="Genomic_DNA"/>
</dbReference>
<evidence type="ECO:0000313" key="4">
    <source>
        <dbReference type="Proteomes" id="UP001497382"/>
    </source>
</evidence>
<evidence type="ECO:0000313" key="3">
    <source>
        <dbReference type="EMBL" id="CAL1271273.1"/>
    </source>
</evidence>
<comment type="caution">
    <text evidence="3">The sequence shown here is derived from an EMBL/GenBank/DDBJ whole genome shotgun (WGS) entry which is preliminary data.</text>
</comment>
<keyword evidence="1" id="KW-1133">Transmembrane helix</keyword>
<feature type="chain" id="PRO_5043987806" description="Transmembrane protein 130" evidence="2">
    <location>
        <begin position="21"/>
        <end position="425"/>
    </location>
</feature>
<reference evidence="3 4" key="1">
    <citation type="submission" date="2024-04" db="EMBL/GenBank/DDBJ databases">
        <authorList>
            <person name="Rising A."/>
            <person name="Reimegard J."/>
            <person name="Sonavane S."/>
            <person name="Akerstrom W."/>
            <person name="Nylinder S."/>
            <person name="Hedman E."/>
            <person name="Kallberg Y."/>
        </authorList>
    </citation>
    <scope>NUCLEOTIDE SEQUENCE [LARGE SCALE GENOMIC DNA]</scope>
</reference>
<name>A0AAV1ZIB8_9ARAC</name>
<keyword evidence="1" id="KW-0472">Membrane</keyword>
<keyword evidence="2" id="KW-0732">Signal</keyword>
<organism evidence="3 4">
    <name type="scientific">Larinioides sclopetarius</name>
    <dbReference type="NCBI Taxonomy" id="280406"/>
    <lineage>
        <taxon>Eukaryota</taxon>
        <taxon>Metazoa</taxon>
        <taxon>Ecdysozoa</taxon>
        <taxon>Arthropoda</taxon>
        <taxon>Chelicerata</taxon>
        <taxon>Arachnida</taxon>
        <taxon>Araneae</taxon>
        <taxon>Araneomorphae</taxon>
        <taxon>Entelegynae</taxon>
        <taxon>Araneoidea</taxon>
        <taxon>Araneidae</taxon>
        <taxon>Larinioides</taxon>
    </lineage>
</organism>
<dbReference type="InterPro" id="IPR045219">
    <property type="entry name" value="PKAT"/>
</dbReference>
<dbReference type="PANTHER" id="PTHR11861">
    <property type="entry name" value="MELANOCYTE PROTEIN PMEL 17-RELATED"/>
    <property type="match status" value="1"/>
</dbReference>
<keyword evidence="4" id="KW-1185">Reference proteome</keyword>
<keyword evidence="1" id="KW-0812">Transmembrane</keyword>